<proteinExistence type="predicted"/>
<feature type="compositionally biased region" description="Basic and acidic residues" evidence="1">
    <location>
        <begin position="193"/>
        <end position="206"/>
    </location>
</feature>
<dbReference type="Gene3D" id="3.30.70.1210">
    <property type="entry name" value="Crispr-associated protein, domain 2"/>
    <property type="match status" value="1"/>
</dbReference>
<dbReference type="AlphaFoldDB" id="A0A918NTU7"/>
<reference evidence="2" key="1">
    <citation type="journal article" date="2014" name="Int. J. Syst. Evol. Microbiol.">
        <title>Complete genome sequence of Corynebacterium casei LMG S-19264T (=DSM 44701T), isolated from a smear-ripened cheese.</title>
        <authorList>
            <consortium name="US DOE Joint Genome Institute (JGI-PGF)"/>
            <person name="Walter F."/>
            <person name="Albersmeier A."/>
            <person name="Kalinowski J."/>
            <person name="Ruckert C."/>
        </authorList>
    </citation>
    <scope>NUCLEOTIDE SEQUENCE</scope>
    <source>
        <strain evidence="2">JCM 4956</strain>
    </source>
</reference>
<comment type="caution">
    <text evidence="2">The sequence shown here is derived from an EMBL/GenBank/DDBJ whole genome shotgun (WGS) entry which is preliminary data.</text>
</comment>
<name>A0A918NTU7_9ACTN</name>
<dbReference type="EMBL" id="BMWD01000040">
    <property type="protein sequence ID" value="GGX94045.1"/>
    <property type="molecule type" value="Genomic_DNA"/>
</dbReference>
<gene>
    <name evidence="2" type="ORF">GCM10010515_71160</name>
</gene>
<dbReference type="SMART" id="SM01101">
    <property type="entry name" value="CRISPR_assoc"/>
    <property type="match status" value="1"/>
</dbReference>
<evidence type="ECO:0000313" key="3">
    <source>
        <dbReference type="Proteomes" id="UP000645555"/>
    </source>
</evidence>
<feature type="region of interest" description="Disordered" evidence="1">
    <location>
        <begin position="166"/>
        <end position="209"/>
    </location>
</feature>
<dbReference type="NCBIfam" id="TIGR01907">
    <property type="entry name" value="casE_Cse3"/>
    <property type="match status" value="1"/>
</dbReference>
<dbReference type="Pfam" id="PF08798">
    <property type="entry name" value="CRISPR_assoc"/>
    <property type="match status" value="1"/>
</dbReference>
<evidence type="ECO:0000256" key="1">
    <source>
        <dbReference type="SAM" id="MobiDB-lite"/>
    </source>
</evidence>
<accession>A0A918NTU7</accession>
<dbReference type="Proteomes" id="UP000645555">
    <property type="component" value="Unassembled WGS sequence"/>
</dbReference>
<dbReference type="InterPro" id="IPR010179">
    <property type="entry name" value="CRISPR-assoc_prot_Cse3"/>
</dbReference>
<sequence length="266" mass="29921">MFLTRFRVNTARPGARRLLSSPQTMHAAVMSAFPTLLPTDSPPPDGPRVLWRLDHQARAEVLLYIVSPHQPDLTHLVEQAGWPAAAAADPHNPGWHTRPYTPLLDRLTAGDQWAFRLTANPVHTIRRHPDEPRKITAHLTPVHQMRWLLERQDRCGFRILEKPDAQRLLPSGTTHHGKHEHHGDRYELSVSDRTPRSFDRSREPRTSGRTKPVTLVTATFDGRLEVTDPQALRHTLAHGIGRAKAYGCGLITLAPATQRPAPQRAS</sequence>
<keyword evidence="3" id="KW-1185">Reference proteome</keyword>
<dbReference type="CDD" id="cd09727">
    <property type="entry name" value="Cas6_I-E"/>
    <property type="match status" value="1"/>
</dbReference>
<protein>
    <submittedName>
        <fullName evidence="2">Type I-E CRISPR-associated protein Cas6/Cse3/CasE</fullName>
    </submittedName>
</protein>
<dbReference type="Gene3D" id="3.30.70.1200">
    <property type="entry name" value="Crispr-associated protein, domain 1"/>
    <property type="match status" value="1"/>
</dbReference>
<organism evidence="2 3">
    <name type="scientific">Streptomyces fructofermentans</name>
    <dbReference type="NCBI Taxonomy" id="152141"/>
    <lineage>
        <taxon>Bacteria</taxon>
        <taxon>Bacillati</taxon>
        <taxon>Actinomycetota</taxon>
        <taxon>Actinomycetes</taxon>
        <taxon>Kitasatosporales</taxon>
        <taxon>Streptomycetaceae</taxon>
        <taxon>Streptomyces</taxon>
    </lineage>
</organism>
<dbReference type="SUPFAM" id="SSF117987">
    <property type="entry name" value="CRISPR-associated protein"/>
    <property type="match status" value="2"/>
</dbReference>
<reference evidence="2" key="2">
    <citation type="submission" date="2020-09" db="EMBL/GenBank/DDBJ databases">
        <authorList>
            <person name="Sun Q."/>
            <person name="Ohkuma M."/>
        </authorList>
    </citation>
    <scope>NUCLEOTIDE SEQUENCE</scope>
    <source>
        <strain evidence="2">JCM 4956</strain>
    </source>
</reference>
<evidence type="ECO:0000313" key="2">
    <source>
        <dbReference type="EMBL" id="GGX94045.1"/>
    </source>
</evidence>
<dbReference type="RefSeq" id="WP_190039761.1">
    <property type="nucleotide sequence ID" value="NZ_BMWD01000040.1"/>
</dbReference>